<dbReference type="Proteomes" id="UP000266861">
    <property type="component" value="Unassembled WGS sequence"/>
</dbReference>
<dbReference type="AlphaFoldDB" id="A0A397ITT6"/>
<dbReference type="InterPro" id="IPR027417">
    <property type="entry name" value="P-loop_NTPase"/>
</dbReference>
<gene>
    <name evidence="2" type="ORF">Glove_146g35</name>
</gene>
<organism evidence="2 3">
    <name type="scientific">Diversispora epigaea</name>
    <dbReference type="NCBI Taxonomy" id="1348612"/>
    <lineage>
        <taxon>Eukaryota</taxon>
        <taxon>Fungi</taxon>
        <taxon>Fungi incertae sedis</taxon>
        <taxon>Mucoromycota</taxon>
        <taxon>Glomeromycotina</taxon>
        <taxon>Glomeromycetes</taxon>
        <taxon>Diversisporales</taxon>
        <taxon>Diversisporaceae</taxon>
        <taxon>Diversispora</taxon>
    </lineage>
</organism>
<reference evidence="2 3" key="1">
    <citation type="submission" date="2018-08" db="EMBL/GenBank/DDBJ databases">
        <title>Genome and evolution of the arbuscular mycorrhizal fungus Diversispora epigaea (formerly Glomus versiforme) and its bacterial endosymbionts.</title>
        <authorList>
            <person name="Sun X."/>
            <person name="Fei Z."/>
            <person name="Harrison M."/>
        </authorList>
    </citation>
    <scope>NUCLEOTIDE SEQUENCE [LARGE SCALE GENOMIC DNA]</scope>
    <source>
        <strain evidence="2 3">IT104</strain>
    </source>
</reference>
<comment type="caution">
    <text evidence="2">The sequence shown here is derived from an EMBL/GenBank/DDBJ whole genome shotgun (WGS) entry which is preliminary data.</text>
</comment>
<feature type="domain" description="KAP NTPase" evidence="1">
    <location>
        <begin position="28"/>
        <end position="90"/>
    </location>
</feature>
<dbReference type="Gene3D" id="3.40.50.300">
    <property type="entry name" value="P-loop containing nucleotide triphosphate hydrolases"/>
    <property type="match status" value="1"/>
</dbReference>
<dbReference type="PANTHER" id="PTHR10285">
    <property type="entry name" value="URIDINE KINASE"/>
    <property type="match status" value="1"/>
</dbReference>
<evidence type="ECO:0000313" key="3">
    <source>
        <dbReference type="Proteomes" id="UP000266861"/>
    </source>
</evidence>
<name>A0A397ITT6_9GLOM</name>
<dbReference type="InterPro" id="IPR011646">
    <property type="entry name" value="KAP_P-loop"/>
</dbReference>
<dbReference type="OrthoDB" id="347435at2759"/>
<protein>
    <recommendedName>
        <fullName evidence="1">KAP NTPase domain-containing protein</fullName>
    </recommendedName>
</protein>
<dbReference type="EMBL" id="PQFF01000137">
    <property type="protein sequence ID" value="RHZ79425.1"/>
    <property type="molecule type" value="Genomic_DNA"/>
</dbReference>
<dbReference type="STRING" id="1348612.A0A397ITT6"/>
<keyword evidence="3" id="KW-1185">Reference proteome</keyword>
<dbReference type="Pfam" id="PF07693">
    <property type="entry name" value="KAP_NTPase"/>
    <property type="match status" value="1"/>
</dbReference>
<evidence type="ECO:0000259" key="1">
    <source>
        <dbReference type="Pfam" id="PF07693"/>
    </source>
</evidence>
<proteinExistence type="predicted"/>
<sequence length="319" mass="37472">MNNITQKIHEISRFILNNFNELRKIPSLTSKPLIVGINGPQGCGKTTLVENVSKYLKDTNNLSVVSCSIDDFYLTYKDQKKLSQKNLGNLLLEHRGEPGTHDIPLGTRTLKNLCITHENFYKKLELGINPSELNEVLIPVYDKSLNNGRGDRIEKENWIKVKPPFNIILFEGWLLGYKHLCKDQLELVYRKAQNSSSSSSSKLLSHPLSHLSIINENLKNYEKEWYPFLDLFIHIDTKDINYVYQWRLEQERKISLGMTDEQVYDFVKRYMPAYELYLPRLRKENFFYEKNDFNNNQCHGRHLKIVLNKNRDLVDKTLM</sequence>
<evidence type="ECO:0000313" key="2">
    <source>
        <dbReference type="EMBL" id="RHZ79425.1"/>
    </source>
</evidence>
<dbReference type="SUPFAM" id="SSF52540">
    <property type="entry name" value="P-loop containing nucleoside triphosphate hydrolases"/>
    <property type="match status" value="1"/>
</dbReference>
<accession>A0A397ITT6</accession>